<name>A0AAV8X820_9CUCU</name>
<dbReference type="InterPro" id="IPR038274">
    <property type="entry name" value="Atg6/Beclin_C_sf"/>
</dbReference>
<keyword evidence="7" id="KW-1185">Reference proteome</keyword>
<comment type="caution">
    <text evidence="6">The sequence shown here is derived from an EMBL/GenBank/DDBJ whole genome shotgun (WGS) entry which is preliminary data.</text>
</comment>
<keyword evidence="2 3" id="KW-0175">Coiled coil</keyword>
<comment type="similarity">
    <text evidence="1">Belongs to the beclin family.</text>
</comment>
<dbReference type="AlphaFoldDB" id="A0AAV8X820"/>
<evidence type="ECO:0000256" key="3">
    <source>
        <dbReference type="SAM" id="Coils"/>
    </source>
</evidence>
<dbReference type="GO" id="GO:0030674">
    <property type="term" value="F:protein-macromolecule adaptor activity"/>
    <property type="evidence" value="ECO:0007669"/>
    <property type="project" value="TreeGrafter"/>
</dbReference>
<proteinExistence type="inferred from homology"/>
<dbReference type="InterPro" id="IPR041691">
    <property type="entry name" value="Atg6/beclin_CC"/>
</dbReference>
<gene>
    <name evidence="6" type="ORF">NQ318_007197</name>
</gene>
<dbReference type="GO" id="GO:0043548">
    <property type="term" value="F:phosphatidylinositol 3-kinase binding"/>
    <property type="evidence" value="ECO:0007669"/>
    <property type="project" value="TreeGrafter"/>
</dbReference>
<reference evidence="6" key="1">
    <citation type="journal article" date="2023" name="Insect Mol. Biol.">
        <title>Genome sequencing provides insights into the evolution of gene families encoding plant cell wall-degrading enzymes in longhorned beetles.</title>
        <authorList>
            <person name="Shin N.R."/>
            <person name="Okamura Y."/>
            <person name="Kirsch R."/>
            <person name="Pauchet Y."/>
        </authorList>
    </citation>
    <scope>NUCLEOTIDE SEQUENCE</scope>
    <source>
        <strain evidence="6">AMC_N1</strain>
    </source>
</reference>
<evidence type="ECO:0000259" key="5">
    <source>
        <dbReference type="Pfam" id="PF17675"/>
    </source>
</evidence>
<dbReference type="GO" id="GO:0006995">
    <property type="term" value="P:cellular response to nitrogen starvation"/>
    <property type="evidence" value="ECO:0007669"/>
    <property type="project" value="TreeGrafter"/>
</dbReference>
<dbReference type="Gene3D" id="6.10.250.3110">
    <property type="match status" value="1"/>
</dbReference>
<evidence type="ECO:0000256" key="1">
    <source>
        <dbReference type="ARBA" id="ARBA00005965"/>
    </source>
</evidence>
<evidence type="ECO:0000313" key="6">
    <source>
        <dbReference type="EMBL" id="KAJ8934958.1"/>
    </source>
</evidence>
<dbReference type="Gene3D" id="1.10.418.40">
    <property type="entry name" value="Autophagy protein 6/Beclin 1"/>
    <property type="match status" value="1"/>
</dbReference>
<dbReference type="InterPro" id="IPR007243">
    <property type="entry name" value="Atg6/Beclin"/>
</dbReference>
<dbReference type="GO" id="GO:0000423">
    <property type="term" value="P:mitophagy"/>
    <property type="evidence" value="ECO:0007669"/>
    <property type="project" value="TreeGrafter"/>
</dbReference>
<dbReference type="GO" id="GO:0000407">
    <property type="term" value="C:phagophore assembly site"/>
    <property type="evidence" value="ECO:0007669"/>
    <property type="project" value="TreeGrafter"/>
</dbReference>
<accession>A0AAV8X820</accession>
<dbReference type="FunFam" id="1.10.418.40:FF:000001">
    <property type="entry name" value="beclin-1 isoform X1"/>
    <property type="match status" value="1"/>
</dbReference>
<organism evidence="6 7">
    <name type="scientific">Aromia moschata</name>
    <dbReference type="NCBI Taxonomy" id="1265417"/>
    <lineage>
        <taxon>Eukaryota</taxon>
        <taxon>Metazoa</taxon>
        <taxon>Ecdysozoa</taxon>
        <taxon>Arthropoda</taxon>
        <taxon>Hexapoda</taxon>
        <taxon>Insecta</taxon>
        <taxon>Pterygota</taxon>
        <taxon>Neoptera</taxon>
        <taxon>Endopterygota</taxon>
        <taxon>Coleoptera</taxon>
        <taxon>Polyphaga</taxon>
        <taxon>Cucujiformia</taxon>
        <taxon>Chrysomeloidea</taxon>
        <taxon>Cerambycidae</taxon>
        <taxon>Cerambycinae</taxon>
        <taxon>Callichromatini</taxon>
        <taxon>Aromia</taxon>
    </lineage>
</organism>
<dbReference type="Pfam" id="PF17675">
    <property type="entry name" value="APG6_N"/>
    <property type="match status" value="1"/>
</dbReference>
<dbReference type="GO" id="GO:0034271">
    <property type="term" value="C:phosphatidylinositol 3-kinase complex, class III, type I"/>
    <property type="evidence" value="ECO:0007669"/>
    <property type="project" value="TreeGrafter"/>
</dbReference>
<dbReference type="Proteomes" id="UP001162162">
    <property type="component" value="Unassembled WGS sequence"/>
</dbReference>
<dbReference type="GO" id="GO:0034272">
    <property type="term" value="C:phosphatidylinositol 3-kinase complex, class III, type II"/>
    <property type="evidence" value="ECO:0007669"/>
    <property type="project" value="TreeGrafter"/>
</dbReference>
<dbReference type="Pfam" id="PF04111">
    <property type="entry name" value="APG6"/>
    <property type="match status" value="1"/>
</dbReference>
<evidence type="ECO:0008006" key="8">
    <source>
        <dbReference type="Google" id="ProtNLM"/>
    </source>
</evidence>
<dbReference type="InterPro" id="IPR040455">
    <property type="entry name" value="Atg6_BARA"/>
</dbReference>
<dbReference type="PANTHER" id="PTHR12768">
    <property type="entry name" value="BECLIN 1"/>
    <property type="match status" value="1"/>
</dbReference>
<dbReference type="EMBL" id="JAPWTK010000957">
    <property type="protein sequence ID" value="KAJ8934958.1"/>
    <property type="molecule type" value="Genomic_DNA"/>
</dbReference>
<evidence type="ECO:0000259" key="4">
    <source>
        <dbReference type="Pfam" id="PF04111"/>
    </source>
</evidence>
<dbReference type="GO" id="GO:0000045">
    <property type="term" value="P:autophagosome assembly"/>
    <property type="evidence" value="ECO:0007669"/>
    <property type="project" value="TreeGrafter"/>
</dbReference>
<evidence type="ECO:0000256" key="2">
    <source>
        <dbReference type="ARBA" id="ARBA00023054"/>
    </source>
</evidence>
<protein>
    <recommendedName>
        <fullName evidence="8">Beclin-1-like protein</fullName>
    </recommendedName>
</protein>
<feature type="domain" description="Atg6/beclin coiled-coil" evidence="5">
    <location>
        <begin position="111"/>
        <end position="238"/>
    </location>
</feature>
<dbReference type="PANTHER" id="PTHR12768:SF4">
    <property type="entry name" value="BECLIN-1"/>
    <property type="match status" value="1"/>
</dbReference>
<sequence length="423" mass="48643">MNMADDKSFVPFACQRCSQPLRLDDSLNSFSEHISAELHLPIHSNPDVDLESQATSFDHYVPPCRLSDSGNGANGFMLISDEHEVDLLSHQFKIHAALFDTISGSSNIDHPLCDECADNLIEILEQQLKITQEDYDDYCRYYKLLQSEKDEPKLNDLEKELSDLKSEEARLLDELEALQKEEVEALRAIEEQEAISRRLVQEEDRYFKEHAKHRRDLMSTEEEGGSLENQLNYVNMQLDKLQRTERGHFGTINNFRLGRLPSAPVDWSEINAAWGQTALLLSALARKINLTFDRYKLVPYGNHSYIEVIGEQKELPLYGSGGFKFVWDKKFDSGMVAFLDCLQQFQEKVERLEKGTKVFCFPYRTNKGKIEDKDASYSIKIQLNSEEQWTKALKFMLTNLKWGLAWVSSQFSSDGEGDLQPDN</sequence>
<dbReference type="GO" id="GO:0045324">
    <property type="term" value="P:late endosome to vacuole transport"/>
    <property type="evidence" value="ECO:0007669"/>
    <property type="project" value="TreeGrafter"/>
</dbReference>
<evidence type="ECO:0000313" key="7">
    <source>
        <dbReference type="Proteomes" id="UP001162162"/>
    </source>
</evidence>
<feature type="coiled-coil region" evidence="3">
    <location>
        <begin position="154"/>
        <end position="195"/>
    </location>
</feature>
<feature type="domain" description="Atg6 BARA" evidence="4">
    <location>
        <begin position="245"/>
        <end position="409"/>
    </location>
</feature>